<evidence type="ECO:0000313" key="5">
    <source>
        <dbReference type="EMBL" id="AWT59748.1"/>
    </source>
</evidence>
<evidence type="ECO:0000256" key="1">
    <source>
        <dbReference type="ARBA" id="ARBA00005568"/>
    </source>
</evidence>
<protein>
    <submittedName>
        <fullName evidence="5">2-keto-3-deoxy-L-rhamnonate aldolase</fullName>
        <ecNumber evidence="5">4.1.2.53</ecNumber>
    </submittedName>
</protein>
<keyword evidence="3 5" id="KW-0456">Lyase</keyword>
<evidence type="ECO:0000256" key="2">
    <source>
        <dbReference type="ARBA" id="ARBA00022723"/>
    </source>
</evidence>
<dbReference type="Gene3D" id="3.20.20.60">
    <property type="entry name" value="Phosphoenolpyruvate-binding domains"/>
    <property type="match status" value="1"/>
</dbReference>
<reference evidence="5 6" key="1">
    <citation type="submission" date="2018-06" db="EMBL/GenBank/DDBJ databases">
        <title>Draft Genome Sequence of a Novel Marine Bacterium Related to the Verrucomicrobia.</title>
        <authorList>
            <person name="Vosseberg J."/>
            <person name="Martijn J."/>
            <person name="Ettema T.J.G."/>
        </authorList>
    </citation>
    <scope>NUCLEOTIDE SEQUENCE [LARGE SCALE GENOMIC DNA]</scope>
    <source>
        <strain evidence="5">TARA_B100001123</strain>
    </source>
</reference>
<dbReference type="InterPro" id="IPR040442">
    <property type="entry name" value="Pyrv_kinase-like_dom_sf"/>
</dbReference>
<gene>
    <name evidence="5" type="primary">rhmA_2</name>
    <name evidence="5" type="ORF">DF168_00942</name>
</gene>
<dbReference type="InterPro" id="IPR005000">
    <property type="entry name" value="Aldolase/citrate-lyase_domain"/>
</dbReference>
<dbReference type="SUPFAM" id="SSF51621">
    <property type="entry name" value="Phosphoenolpyruvate/pyruvate domain"/>
    <property type="match status" value="1"/>
</dbReference>
<feature type="domain" description="HpcH/HpaI aldolase/citrate lyase" evidence="4">
    <location>
        <begin position="69"/>
        <end position="184"/>
    </location>
</feature>
<name>A0A2Z4AFJ0_9BACT</name>
<dbReference type="Pfam" id="PF03328">
    <property type="entry name" value="HpcH_HpaI"/>
    <property type="match status" value="1"/>
</dbReference>
<dbReference type="AlphaFoldDB" id="A0A2Z4AFJ0"/>
<dbReference type="KEGG" id="mtar:DF168_00942"/>
<evidence type="ECO:0000313" key="6">
    <source>
        <dbReference type="Proteomes" id="UP000247465"/>
    </source>
</evidence>
<dbReference type="EMBL" id="CP029803">
    <property type="protein sequence ID" value="AWT59748.1"/>
    <property type="molecule type" value="Genomic_DNA"/>
</dbReference>
<dbReference type="PANTHER" id="PTHR30502:SF0">
    <property type="entry name" value="PHOSPHOENOLPYRUVATE CARBOXYLASE FAMILY PROTEIN"/>
    <property type="match status" value="1"/>
</dbReference>
<dbReference type="GO" id="GO:0046872">
    <property type="term" value="F:metal ion binding"/>
    <property type="evidence" value="ECO:0007669"/>
    <property type="project" value="UniProtKB-KW"/>
</dbReference>
<dbReference type="InterPro" id="IPR015813">
    <property type="entry name" value="Pyrv/PenolPyrv_kinase-like_dom"/>
</dbReference>
<accession>A0A2Z4AFJ0</accession>
<dbReference type="InterPro" id="IPR050251">
    <property type="entry name" value="HpcH-HpaI_aldolase"/>
</dbReference>
<evidence type="ECO:0000256" key="3">
    <source>
        <dbReference type="ARBA" id="ARBA00023239"/>
    </source>
</evidence>
<comment type="similarity">
    <text evidence="1">Belongs to the HpcH/HpaI aldolase family.</text>
</comment>
<dbReference type="EC" id="4.1.2.53" evidence="5"/>
<organism evidence="5 6">
    <name type="scientific">Candidatus Moanibacter tarae</name>
    <dbReference type="NCBI Taxonomy" id="2200854"/>
    <lineage>
        <taxon>Bacteria</taxon>
        <taxon>Pseudomonadati</taxon>
        <taxon>Verrucomicrobiota</taxon>
        <taxon>Opitutia</taxon>
        <taxon>Puniceicoccales</taxon>
        <taxon>Puniceicoccales incertae sedis</taxon>
        <taxon>Candidatus Moanibacter</taxon>
    </lineage>
</organism>
<proteinExistence type="inferred from homology"/>
<evidence type="ECO:0000259" key="4">
    <source>
        <dbReference type="Pfam" id="PF03328"/>
    </source>
</evidence>
<dbReference type="Proteomes" id="UP000247465">
    <property type="component" value="Chromosome"/>
</dbReference>
<dbReference type="PANTHER" id="PTHR30502">
    <property type="entry name" value="2-KETO-3-DEOXY-L-RHAMNONATE ALDOLASE"/>
    <property type="match status" value="1"/>
</dbReference>
<dbReference type="GO" id="GO:0005737">
    <property type="term" value="C:cytoplasm"/>
    <property type="evidence" value="ECO:0007669"/>
    <property type="project" value="TreeGrafter"/>
</dbReference>
<sequence>MHGIETLKKRIHEGELVIGVSVPLFTKVEHLKEIWEYDDYGFVSTDSQHGAFNEERLVEFCNAAEGFGIPVIFRIKHTYLTFLVGNLLDLGPSGIEVPQVEEETTVEEAVNYFYYPQIGKRSWGGAARVGVGERSDRLEYSNWWNNRGVLWMQIESLRSVAGAHRLVKEGVDCLSWGPADLSFDREGNPQHPLKTDDDCVAHTVKLLDGTGTRLMVRSYDPDLREKYKDMGVTVLLEAPPTNLHLK</sequence>
<keyword evidence="2" id="KW-0479">Metal-binding</keyword>
<dbReference type="GO" id="GO:0106099">
    <property type="term" value="F:2-keto-3-deoxy-L-rhamnonate aldolase activity"/>
    <property type="evidence" value="ECO:0007669"/>
    <property type="project" value="UniProtKB-EC"/>
</dbReference>